<dbReference type="PANTHER" id="PTHR40469:SF2">
    <property type="entry name" value="GALACTOSE-BINDING DOMAIN-LIKE SUPERFAMILY PROTEIN"/>
    <property type="match status" value="1"/>
</dbReference>
<dbReference type="Gene3D" id="3.40.50.880">
    <property type="match status" value="1"/>
</dbReference>
<dbReference type="PATRIC" id="fig|997761.3.peg.1180"/>
<proteinExistence type="predicted"/>
<organism evidence="2 3">
    <name type="scientific">Paenibacillus mucilaginosus K02</name>
    <dbReference type="NCBI Taxonomy" id="997761"/>
    <lineage>
        <taxon>Bacteria</taxon>
        <taxon>Bacillati</taxon>
        <taxon>Bacillota</taxon>
        <taxon>Bacilli</taxon>
        <taxon>Bacillales</taxon>
        <taxon>Paenibacillaceae</taxon>
        <taxon>Paenibacillus</taxon>
    </lineage>
</organism>
<feature type="domain" description="ThuA-like" evidence="1">
    <location>
        <begin position="67"/>
        <end position="276"/>
    </location>
</feature>
<dbReference type="SUPFAM" id="SSF52317">
    <property type="entry name" value="Class I glutamine amidotransferase-like"/>
    <property type="match status" value="1"/>
</dbReference>
<dbReference type="Proteomes" id="UP000007392">
    <property type="component" value="Chromosome"/>
</dbReference>
<sequence length="278" mass="31516">MVNQLVFESSQCIFKAIPNTLSVQLCHTLSGEEKLIIERREKLRMAESLLKSTPFFTYWRKPEMKYALIVQGGYSGHQPRVIAHILAGVLREQNFEVEIADSLDVFLDEEKLRRTDLIVPIWTAGSLTPEQLKNFTSVVQAGTGIAGVHGMGDAFRCEIEYQGMVGGQFLRHPGDTGVTYRVHITEPYNPLVMGIGDFVVTTEQWYMMFEPSVQVLANTYFEQIDPPLVWRPVGMPVAWIKKYGHGRVYFNALGHSPDILLIPQVLTMVQRGMIWAAR</sequence>
<evidence type="ECO:0000313" key="3">
    <source>
        <dbReference type="Proteomes" id="UP000007392"/>
    </source>
</evidence>
<evidence type="ECO:0000313" key="2">
    <source>
        <dbReference type="EMBL" id="AFH60259.1"/>
    </source>
</evidence>
<dbReference type="AlphaFoldDB" id="I0BD12"/>
<dbReference type="KEGG" id="pmw:B2K_05900"/>
<accession>I0BD12</accession>
<evidence type="ECO:0000259" key="1">
    <source>
        <dbReference type="Pfam" id="PF06283"/>
    </source>
</evidence>
<dbReference type="RefSeq" id="WP_014649606.1">
    <property type="nucleotide sequence ID" value="NC_017672.3"/>
</dbReference>
<reference evidence="2 3" key="1">
    <citation type="submission" date="2013-06" db="EMBL/GenBank/DDBJ databases">
        <title>Complete genome sequence of Paenibacillus mucilaginosus K02.</title>
        <authorList>
            <person name="Xiao B."/>
            <person name="Sun L."/>
            <person name="Xiao L."/>
            <person name="Lian B."/>
        </authorList>
    </citation>
    <scope>NUCLEOTIDE SEQUENCE [LARGE SCALE GENOMIC DNA]</scope>
    <source>
        <strain evidence="2 3">K02</strain>
    </source>
</reference>
<dbReference type="Pfam" id="PF06283">
    <property type="entry name" value="ThuA"/>
    <property type="match status" value="1"/>
</dbReference>
<dbReference type="HOGENOM" id="CLU_920441_0_0_9"/>
<gene>
    <name evidence="2" type="ORF">B2K_05900</name>
</gene>
<dbReference type="InterPro" id="IPR029062">
    <property type="entry name" value="Class_I_gatase-like"/>
</dbReference>
<dbReference type="PANTHER" id="PTHR40469">
    <property type="entry name" value="SECRETED GLYCOSYL HYDROLASE"/>
    <property type="match status" value="1"/>
</dbReference>
<dbReference type="InterPro" id="IPR029010">
    <property type="entry name" value="ThuA-like"/>
</dbReference>
<name>I0BD12_9BACL</name>
<protein>
    <recommendedName>
        <fullName evidence="1">ThuA-like domain-containing protein</fullName>
    </recommendedName>
</protein>
<dbReference type="EMBL" id="CP003422">
    <property type="protein sequence ID" value="AFH60259.1"/>
    <property type="molecule type" value="Genomic_DNA"/>
</dbReference>